<dbReference type="InterPro" id="IPR016130">
    <property type="entry name" value="Tyr_Pase_AS"/>
</dbReference>
<dbReference type="GO" id="GO:0030837">
    <property type="term" value="P:negative regulation of actin filament polymerization"/>
    <property type="evidence" value="ECO:0007669"/>
    <property type="project" value="InterPro"/>
</dbReference>
<evidence type="ECO:0000313" key="6">
    <source>
        <dbReference type="Proteomes" id="UP000654075"/>
    </source>
</evidence>
<dbReference type="InterPro" id="IPR043587">
    <property type="entry name" value="Phosphatase_SSH-like"/>
</dbReference>
<protein>
    <recommendedName>
        <fullName evidence="7">Protein-tyrosine-phosphatase</fullName>
    </recommendedName>
</protein>
<accession>A0A813EBU6</accession>
<dbReference type="CDD" id="cd14498">
    <property type="entry name" value="DSP"/>
    <property type="match status" value="1"/>
</dbReference>
<dbReference type="AlphaFoldDB" id="A0A813EBU6"/>
<dbReference type="PROSITE" id="PS50056">
    <property type="entry name" value="TYR_PHOSPHATASE_2"/>
    <property type="match status" value="1"/>
</dbReference>
<dbReference type="InterPro" id="IPR000387">
    <property type="entry name" value="Tyr_Pase_dom"/>
</dbReference>
<evidence type="ECO:0000313" key="5">
    <source>
        <dbReference type="EMBL" id="CAE8598587.1"/>
    </source>
</evidence>
<dbReference type="OMA" id="YFEECID"/>
<sequence length="110" mass="12204">MLSWCKRACFEDDGVHYLRVPVRDEQGADLLTHLGDAVDFIDSALAAGGVVLVHCKHGQSRSASVVAAWLMKANGWNPQQSLAHLKHCRPRVSPNCGFLRQLELFYESLS</sequence>
<dbReference type="PANTHER" id="PTHR45864">
    <property type="entry name" value="SLINGSHOT PROTEIN PHOSPHATASE HOMOLOG"/>
    <property type="match status" value="1"/>
</dbReference>
<dbReference type="GO" id="GO:0004721">
    <property type="term" value="F:phosphoprotein phosphatase activity"/>
    <property type="evidence" value="ECO:0007669"/>
    <property type="project" value="UniProtKB-KW"/>
</dbReference>
<dbReference type="Pfam" id="PF00782">
    <property type="entry name" value="DSPc"/>
    <property type="match status" value="1"/>
</dbReference>
<dbReference type="InterPro" id="IPR020422">
    <property type="entry name" value="TYR_PHOSPHATASE_DUAL_dom"/>
</dbReference>
<evidence type="ECO:0000256" key="1">
    <source>
        <dbReference type="ARBA" id="ARBA00022801"/>
    </source>
</evidence>
<gene>
    <name evidence="5" type="ORF">PGLA1383_LOCUS16991</name>
</gene>
<proteinExistence type="predicted"/>
<name>A0A813EBU6_POLGL</name>
<dbReference type="Gene3D" id="3.90.190.10">
    <property type="entry name" value="Protein tyrosine phosphatase superfamily"/>
    <property type="match status" value="1"/>
</dbReference>
<dbReference type="GO" id="GO:0003779">
    <property type="term" value="F:actin binding"/>
    <property type="evidence" value="ECO:0007669"/>
    <property type="project" value="InterPro"/>
</dbReference>
<dbReference type="SUPFAM" id="SSF52799">
    <property type="entry name" value="(Phosphotyrosine protein) phosphatases II"/>
    <property type="match status" value="1"/>
</dbReference>
<evidence type="ECO:0000259" key="3">
    <source>
        <dbReference type="PROSITE" id="PS50054"/>
    </source>
</evidence>
<feature type="domain" description="Tyrosine-protein phosphatase" evidence="3">
    <location>
        <begin position="1"/>
        <end position="110"/>
    </location>
</feature>
<dbReference type="PROSITE" id="PS00383">
    <property type="entry name" value="TYR_PHOSPHATASE_1"/>
    <property type="match status" value="1"/>
</dbReference>
<dbReference type="InterPro" id="IPR000340">
    <property type="entry name" value="Dual-sp_phosphatase_cat-dom"/>
</dbReference>
<feature type="domain" description="Tyrosine specific protein phosphatases" evidence="4">
    <location>
        <begin position="32"/>
        <end position="90"/>
    </location>
</feature>
<reference evidence="5" key="1">
    <citation type="submission" date="2021-02" db="EMBL/GenBank/DDBJ databases">
        <authorList>
            <person name="Dougan E. K."/>
            <person name="Rhodes N."/>
            <person name="Thang M."/>
            <person name="Chan C."/>
        </authorList>
    </citation>
    <scope>NUCLEOTIDE SEQUENCE</scope>
</reference>
<keyword evidence="6" id="KW-1185">Reference proteome</keyword>
<evidence type="ECO:0000259" key="4">
    <source>
        <dbReference type="PROSITE" id="PS50056"/>
    </source>
</evidence>
<dbReference type="OrthoDB" id="10252009at2759"/>
<evidence type="ECO:0000256" key="2">
    <source>
        <dbReference type="ARBA" id="ARBA00022912"/>
    </source>
</evidence>
<comment type="caution">
    <text evidence="5">The sequence shown here is derived from an EMBL/GenBank/DDBJ whole genome shotgun (WGS) entry which is preliminary data.</text>
</comment>
<dbReference type="EMBL" id="CAJNNV010010417">
    <property type="protein sequence ID" value="CAE8598587.1"/>
    <property type="molecule type" value="Genomic_DNA"/>
</dbReference>
<dbReference type="PROSITE" id="PS50054">
    <property type="entry name" value="TYR_PHOSPHATASE_DUAL"/>
    <property type="match status" value="1"/>
</dbReference>
<keyword evidence="1" id="KW-0378">Hydrolase</keyword>
<keyword evidence="2" id="KW-0904">Protein phosphatase</keyword>
<dbReference type="InterPro" id="IPR029021">
    <property type="entry name" value="Prot-tyrosine_phosphatase-like"/>
</dbReference>
<evidence type="ECO:0008006" key="7">
    <source>
        <dbReference type="Google" id="ProtNLM"/>
    </source>
</evidence>
<organism evidence="5 6">
    <name type="scientific">Polarella glacialis</name>
    <name type="common">Dinoflagellate</name>
    <dbReference type="NCBI Taxonomy" id="89957"/>
    <lineage>
        <taxon>Eukaryota</taxon>
        <taxon>Sar</taxon>
        <taxon>Alveolata</taxon>
        <taxon>Dinophyceae</taxon>
        <taxon>Suessiales</taxon>
        <taxon>Suessiaceae</taxon>
        <taxon>Polarella</taxon>
    </lineage>
</organism>
<dbReference type="PANTHER" id="PTHR45864:SF4">
    <property type="entry name" value="PROTEIN PHOSPHATASE SLINGSHOT HOMOLOG 3"/>
    <property type="match status" value="1"/>
</dbReference>
<dbReference type="Proteomes" id="UP000654075">
    <property type="component" value="Unassembled WGS sequence"/>
</dbReference>
<dbReference type="SMART" id="SM00195">
    <property type="entry name" value="DSPc"/>
    <property type="match status" value="1"/>
</dbReference>